<feature type="transmembrane region" description="Helical" evidence="1">
    <location>
        <begin position="125"/>
        <end position="145"/>
    </location>
</feature>
<evidence type="ECO:0000256" key="1">
    <source>
        <dbReference type="SAM" id="Phobius"/>
    </source>
</evidence>
<name>A0A3E3E227_9FIRM</name>
<comment type="caution">
    <text evidence="2">The sequence shown here is derived from an EMBL/GenBank/DDBJ whole genome shotgun (WGS) entry which is preliminary data.</text>
</comment>
<keyword evidence="1" id="KW-0472">Membrane</keyword>
<reference evidence="2 3" key="1">
    <citation type="submission" date="2018-08" db="EMBL/GenBank/DDBJ databases">
        <title>A genome reference for cultivated species of the human gut microbiota.</title>
        <authorList>
            <person name="Zou Y."/>
            <person name="Xue W."/>
            <person name="Luo G."/>
        </authorList>
    </citation>
    <scope>NUCLEOTIDE SEQUENCE [LARGE SCALE GENOMIC DNA]</scope>
    <source>
        <strain evidence="2 3">AM25-6</strain>
    </source>
</reference>
<dbReference type="EMBL" id="QUSM01000002">
    <property type="protein sequence ID" value="RGD75624.1"/>
    <property type="molecule type" value="Genomic_DNA"/>
</dbReference>
<evidence type="ECO:0000313" key="3">
    <source>
        <dbReference type="Proteomes" id="UP000261212"/>
    </source>
</evidence>
<protein>
    <recommendedName>
        <fullName evidence="4">DUF2975 domain-containing protein</fullName>
    </recommendedName>
</protein>
<feature type="transmembrane region" description="Helical" evidence="1">
    <location>
        <begin position="21"/>
        <end position="42"/>
    </location>
</feature>
<gene>
    <name evidence="2" type="ORF">DW687_04685</name>
</gene>
<dbReference type="Proteomes" id="UP000261212">
    <property type="component" value="Unassembled WGS sequence"/>
</dbReference>
<proteinExistence type="predicted"/>
<keyword evidence="1" id="KW-1133">Transmembrane helix</keyword>
<dbReference type="AlphaFoldDB" id="A0A3E3E227"/>
<sequence>MNEQKEKINSLSKVICIFCKITKVCIIIAMILIAMAIGVTLLSLGQTEGIWTSVSNILSEDYIINGSLNVFYAVLEFTNALISGVILYLLTDSTLNLFESIENSHTPFDIKNINIIKKIANIMKILVIVPPVLSISIATIFQTTATINFNFSMILVVIVFYCLSEIFAYGAKLQKDADETL</sequence>
<evidence type="ECO:0000313" key="2">
    <source>
        <dbReference type="EMBL" id="RGD75624.1"/>
    </source>
</evidence>
<dbReference type="GeneID" id="98000023"/>
<evidence type="ECO:0008006" key="4">
    <source>
        <dbReference type="Google" id="ProtNLM"/>
    </source>
</evidence>
<keyword evidence="1" id="KW-0812">Transmembrane</keyword>
<dbReference type="RefSeq" id="WP_007049650.1">
    <property type="nucleotide sequence ID" value="NZ_CABKNJ010000002.1"/>
</dbReference>
<organism evidence="2 3">
    <name type="scientific">Anaerofustis stercorihominis</name>
    <dbReference type="NCBI Taxonomy" id="214853"/>
    <lineage>
        <taxon>Bacteria</taxon>
        <taxon>Bacillati</taxon>
        <taxon>Bacillota</taxon>
        <taxon>Clostridia</taxon>
        <taxon>Eubacteriales</taxon>
        <taxon>Eubacteriaceae</taxon>
        <taxon>Anaerofustis</taxon>
    </lineage>
</organism>
<feature type="transmembrane region" description="Helical" evidence="1">
    <location>
        <begin position="151"/>
        <end position="171"/>
    </location>
</feature>
<accession>A0A3E3E227</accession>
<feature type="transmembrane region" description="Helical" evidence="1">
    <location>
        <begin position="62"/>
        <end position="90"/>
    </location>
</feature>